<reference evidence="5" key="1">
    <citation type="submission" date="2021-01" db="EMBL/GenBank/DDBJ databases">
        <authorList>
            <person name="Corre E."/>
            <person name="Pelletier E."/>
            <person name="Niang G."/>
            <person name="Scheremetjew M."/>
            <person name="Finn R."/>
            <person name="Kale V."/>
            <person name="Holt S."/>
            <person name="Cochrane G."/>
            <person name="Meng A."/>
            <person name="Brown T."/>
            <person name="Cohen L."/>
        </authorList>
    </citation>
    <scope>NUCLEOTIDE SEQUENCE</scope>
    <source>
        <strain evidence="5">CCMP1661</strain>
    </source>
</reference>
<organism evidence="5">
    <name type="scientific">Fibrocapsa japonica</name>
    <dbReference type="NCBI Taxonomy" id="94617"/>
    <lineage>
        <taxon>Eukaryota</taxon>
        <taxon>Sar</taxon>
        <taxon>Stramenopiles</taxon>
        <taxon>Ochrophyta</taxon>
        <taxon>Raphidophyceae</taxon>
        <taxon>Chattonellales</taxon>
        <taxon>Chattonellaceae</taxon>
        <taxon>Fibrocapsa</taxon>
    </lineage>
</organism>
<accession>A0A7S2Y120</accession>
<name>A0A7S2Y120_9STRA</name>
<dbReference type="PANTHER" id="PTHR22798:SF0">
    <property type="entry name" value="MALIGNANT T-CELL-AMPLIFIED SEQUENCE 1"/>
    <property type="match status" value="1"/>
</dbReference>
<evidence type="ECO:0000256" key="1">
    <source>
        <dbReference type="ARBA" id="ARBA00004496"/>
    </source>
</evidence>
<dbReference type="InterPro" id="IPR004521">
    <property type="entry name" value="Uncharacterised_CHP00451"/>
</dbReference>
<dbReference type="Pfam" id="PF01472">
    <property type="entry name" value="PUA"/>
    <property type="match status" value="1"/>
</dbReference>
<dbReference type="GO" id="GO:0001731">
    <property type="term" value="P:formation of translation preinitiation complex"/>
    <property type="evidence" value="ECO:0007669"/>
    <property type="project" value="TreeGrafter"/>
</dbReference>
<feature type="domain" description="PUA" evidence="4">
    <location>
        <begin position="92"/>
        <end position="171"/>
    </location>
</feature>
<dbReference type="CDD" id="cd11609">
    <property type="entry name" value="MCT1_N"/>
    <property type="match status" value="1"/>
</dbReference>
<dbReference type="GO" id="GO:0005737">
    <property type="term" value="C:cytoplasm"/>
    <property type="evidence" value="ECO:0007669"/>
    <property type="project" value="UniProtKB-SubCell"/>
</dbReference>
<sequence>MFKRFTNSEISSASQVKSSVQRGIRAKIVEQYPALEEEIDEILPKKSDFVVARCPNHVQLICHGGKPLFFQCRDGPFFPCLRLVHQYPGCWPTMQVDLGAIPFVMGGANIMCPGFTSKGGNIPQDYEAGTAVIIMAENKKQALAVGITKLSTEEIRKQKRGIGVDNVHYLNDGLWLTQTID</sequence>
<dbReference type="InterPro" id="IPR016437">
    <property type="entry name" value="MCT-1/Tma20"/>
</dbReference>
<dbReference type="Pfam" id="PF17832">
    <property type="entry name" value="Pre-PUA"/>
    <property type="match status" value="1"/>
</dbReference>
<dbReference type="GO" id="GO:0003723">
    <property type="term" value="F:RNA binding"/>
    <property type="evidence" value="ECO:0007669"/>
    <property type="project" value="InterPro"/>
</dbReference>
<dbReference type="InterPro" id="IPR002478">
    <property type="entry name" value="PUA"/>
</dbReference>
<dbReference type="EMBL" id="HBHR01020819">
    <property type="protein sequence ID" value="CAD9872193.1"/>
    <property type="molecule type" value="Transcribed_RNA"/>
</dbReference>
<dbReference type="PANTHER" id="PTHR22798">
    <property type="entry name" value="MCT-1 PROTEIN"/>
    <property type="match status" value="1"/>
</dbReference>
<evidence type="ECO:0000256" key="2">
    <source>
        <dbReference type="ARBA" id="ARBA00022490"/>
    </source>
</evidence>
<dbReference type="InterPro" id="IPR041366">
    <property type="entry name" value="Pre-PUA"/>
</dbReference>
<keyword evidence="2 3" id="KW-0963">Cytoplasm</keyword>
<dbReference type="CDD" id="cd21155">
    <property type="entry name" value="PUA_MCTS-1-like"/>
    <property type="match status" value="1"/>
</dbReference>
<dbReference type="PROSITE" id="PS50890">
    <property type="entry name" value="PUA"/>
    <property type="match status" value="1"/>
</dbReference>
<dbReference type="NCBIfam" id="TIGR00451">
    <property type="entry name" value="unchar_dom_2"/>
    <property type="match status" value="1"/>
</dbReference>
<protein>
    <recommendedName>
        <fullName evidence="4">PUA domain-containing protein</fullName>
    </recommendedName>
</protein>
<dbReference type="Gene3D" id="3.10.400.20">
    <property type="match status" value="1"/>
</dbReference>
<evidence type="ECO:0000259" key="4">
    <source>
        <dbReference type="SMART" id="SM00359"/>
    </source>
</evidence>
<dbReference type="SUPFAM" id="SSF88697">
    <property type="entry name" value="PUA domain-like"/>
    <property type="match status" value="1"/>
</dbReference>
<dbReference type="SMART" id="SM00359">
    <property type="entry name" value="PUA"/>
    <property type="match status" value="1"/>
</dbReference>
<dbReference type="PIRSF" id="PIRSF005067">
    <property type="entry name" value="Tma_RNA-bind_prd"/>
    <property type="match status" value="1"/>
</dbReference>
<dbReference type="AlphaFoldDB" id="A0A7S2Y120"/>
<dbReference type="FunFam" id="3.10.400.20:FF:000001">
    <property type="entry name" value="Malignant T-cell-amplified sequence 1"/>
    <property type="match status" value="1"/>
</dbReference>
<proteinExistence type="predicted"/>
<evidence type="ECO:0000313" key="5">
    <source>
        <dbReference type="EMBL" id="CAD9872193.1"/>
    </source>
</evidence>
<gene>
    <name evidence="5" type="ORF">FJAP1339_LOCUS10564</name>
</gene>
<dbReference type="InterPro" id="IPR015947">
    <property type="entry name" value="PUA-like_sf"/>
</dbReference>
<comment type="subcellular location">
    <subcellularLocation>
        <location evidence="1 3">Cytoplasm</location>
    </subcellularLocation>
</comment>
<evidence type="ECO:0000256" key="3">
    <source>
        <dbReference type="PIRNR" id="PIRNR005067"/>
    </source>
</evidence>